<protein>
    <submittedName>
        <fullName evidence="2">Uncharacterized protein</fullName>
    </submittedName>
</protein>
<name>A0A6C0F6F1_9ZZZZ</name>
<evidence type="ECO:0000256" key="1">
    <source>
        <dbReference type="SAM" id="MobiDB-lite"/>
    </source>
</evidence>
<organism evidence="2">
    <name type="scientific">viral metagenome</name>
    <dbReference type="NCBI Taxonomy" id="1070528"/>
    <lineage>
        <taxon>unclassified sequences</taxon>
        <taxon>metagenomes</taxon>
        <taxon>organismal metagenomes</taxon>
    </lineage>
</organism>
<proteinExistence type="predicted"/>
<accession>A0A6C0F6F1</accession>
<dbReference type="AlphaFoldDB" id="A0A6C0F6F1"/>
<feature type="compositionally biased region" description="Basic and acidic residues" evidence="1">
    <location>
        <begin position="1"/>
        <end position="21"/>
    </location>
</feature>
<feature type="region of interest" description="Disordered" evidence="1">
    <location>
        <begin position="1"/>
        <end position="26"/>
    </location>
</feature>
<sequence length="39" mass="4482">MEDPPKTRRELKKSAKEKKADVYSAKHTRIAAATKLKKK</sequence>
<reference evidence="2" key="1">
    <citation type="journal article" date="2020" name="Nature">
        <title>Giant virus diversity and host interactions through global metagenomics.</title>
        <authorList>
            <person name="Schulz F."/>
            <person name="Roux S."/>
            <person name="Paez-Espino D."/>
            <person name="Jungbluth S."/>
            <person name="Walsh D.A."/>
            <person name="Denef V.J."/>
            <person name="McMahon K.D."/>
            <person name="Konstantinidis K.T."/>
            <person name="Eloe-Fadrosh E.A."/>
            <person name="Kyrpides N.C."/>
            <person name="Woyke T."/>
        </authorList>
    </citation>
    <scope>NUCLEOTIDE SEQUENCE</scope>
    <source>
        <strain evidence="2">GVMAG-M-3300009180-45</strain>
    </source>
</reference>
<evidence type="ECO:0000313" key="2">
    <source>
        <dbReference type="EMBL" id="QHT35480.1"/>
    </source>
</evidence>
<dbReference type="EMBL" id="MN739021">
    <property type="protein sequence ID" value="QHT35480.1"/>
    <property type="molecule type" value="Genomic_DNA"/>
</dbReference>